<feature type="compositionally biased region" description="Low complexity" evidence="1">
    <location>
        <begin position="103"/>
        <end position="112"/>
    </location>
</feature>
<dbReference type="Proteomes" id="UP000751190">
    <property type="component" value="Unassembled WGS sequence"/>
</dbReference>
<feature type="compositionally biased region" description="Low complexity" evidence="1">
    <location>
        <begin position="41"/>
        <end position="54"/>
    </location>
</feature>
<dbReference type="EMBL" id="JAGTXO010000061">
    <property type="protein sequence ID" value="KAG8457878.1"/>
    <property type="molecule type" value="Genomic_DNA"/>
</dbReference>
<name>A0A8J5X2P6_DIALT</name>
<evidence type="ECO:0000256" key="1">
    <source>
        <dbReference type="SAM" id="MobiDB-lite"/>
    </source>
</evidence>
<proteinExistence type="predicted"/>
<keyword evidence="3" id="KW-1185">Reference proteome</keyword>
<evidence type="ECO:0000313" key="2">
    <source>
        <dbReference type="EMBL" id="KAG8457878.1"/>
    </source>
</evidence>
<feature type="region of interest" description="Disordered" evidence="1">
    <location>
        <begin position="1"/>
        <end position="119"/>
    </location>
</feature>
<evidence type="ECO:0000313" key="3">
    <source>
        <dbReference type="Proteomes" id="UP000751190"/>
    </source>
</evidence>
<dbReference type="AlphaFoldDB" id="A0A8J5X2P6"/>
<organism evidence="2 3">
    <name type="scientific">Diacronema lutheri</name>
    <name type="common">Unicellular marine alga</name>
    <name type="synonym">Monochrysis lutheri</name>
    <dbReference type="NCBI Taxonomy" id="2081491"/>
    <lineage>
        <taxon>Eukaryota</taxon>
        <taxon>Haptista</taxon>
        <taxon>Haptophyta</taxon>
        <taxon>Pavlovophyceae</taxon>
        <taxon>Pavlovales</taxon>
        <taxon>Pavlovaceae</taxon>
        <taxon>Diacronema</taxon>
    </lineage>
</organism>
<comment type="caution">
    <text evidence="2">The sequence shown here is derived from an EMBL/GenBank/DDBJ whole genome shotgun (WGS) entry which is preliminary data.</text>
</comment>
<protein>
    <submittedName>
        <fullName evidence="2">Uncharacterized protein</fullName>
    </submittedName>
</protein>
<accession>A0A8J5X2P6</accession>
<reference evidence="2" key="1">
    <citation type="submission" date="2021-05" db="EMBL/GenBank/DDBJ databases">
        <title>The genome of the haptophyte Pavlova lutheri (Diacronema luteri, Pavlovales) - a model for lipid biosynthesis in eukaryotic algae.</title>
        <authorList>
            <person name="Hulatt C.J."/>
            <person name="Posewitz M.C."/>
        </authorList>
    </citation>
    <scope>NUCLEOTIDE SEQUENCE</scope>
    <source>
        <strain evidence="2">NIVA-4/92</strain>
    </source>
</reference>
<sequence>MAWRGDGQASRPPALRVPAQPGGFEVRPVGPPRPGRRASDAGRALRASANARAAEGGGGGSRGSCGSHRSLSSGGARGGGAQPRPCTAHTARTSSSGRRRSPRSTSSGPTSSVGFLTPRVSPRGALSRWVARRRGSREMRIEAQPAADVDAARQPVVVLTFTLLTRADLDLAATFALNGWRVVLAGGLLAGDGARDDFLSRHAVFAIAHCPTLAAALLADGAGARRLALRGLRSILADLGLQPPSHSDGGHVLQVADAKFAATVHGLAPASGKALVEQLSCRLLDMSAGAPRASDVPAPTHVMLASPGWRQLTDSLAADPAAAVPILLDSGLVSVRKRMASGKLRSGQDPVHLAARASHCLLPNALSPMLRRNAHVSVPLSASTDLTAADCSAFLLGDRSLFSSFLSLAKPLLALNILLPSEVDAASESFFSAHGTHLVSRVDTCMRELFAALHYEAWSGFCADVLNLMHTAMRLPGVGTGVSKFVFDSFSELSHAVATSLTLEPA</sequence>
<feature type="compositionally biased region" description="Low complexity" evidence="1">
    <location>
        <begin position="64"/>
        <end position="74"/>
    </location>
</feature>
<gene>
    <name evidence="2" type="ORF">KFE25_009776</name>
</gene>